<keyword evidence="4" id="KW-1185">Reference proteome</keyword>
<dbReference type="EMBL" id="JANBQB010001710">
    <property type="protein sequence ID" value="KAJ1970584.1"/>
    <property type="molecule type" value="Genomic_DNA"/>
</dbReference>
<comment type="caution">
    <text evidence="3">The sequence shown here is derived from an EMBL/GenBank/DDBJ whole genome shotgun (WGS) entry which is preliminary data.</text>
</comment>
<organism evidence="3 4">
    <name type="scientific">Dimargaris verticillata</name>
    <dbReference type="NCBI Taxonomy" id="2761393"/>
    <lineage>
        <taxon>Eukaryota</taxon>
        <taxon>Fungi</taxon>
        <taxon>Fungi incertae sedis</taxon>
        <taxon>Zoopagomycota</taxon>
        <taxon>Kickxellomycotina</taxon>
        <taxon>Dimargaritomycetes</taxon>
        <taxon>Dimargaritales</taxon>
        <taxon>Dimargaritaceae</taxon>
        <taxon>Dimargaris</taxon>
    </lineage>
</organism>
<dbReference type="InterPro" id="IPR027417">
    <property type="entry name" value="P-loop_NTPase"/>
</dbReference>
<proteinExistence type="inferred from homology"/>
<evidence type="ECO:0000313" key="4">
    <source>
        <dbReference type="Proteomes" id="UP001151582"/>
    </source>
</evidence>
<accession>A0A9W8AXX8</accession>
<feature type="non-terminal residue" evidence="3">
    <location>
        <position position="156"/>
    </location>
</feature>
<dbReference type="GO" id="GO:0006270">
    <property type="term" value="P:DNA replication initiation"/>
    <property type="evidence" value="ECO:0007669"/>
    <property type="project" value="TreeGrafter"/>
</dbReference>
<dbReference type="Pfam" id="PF13191">
    <property type="entry name" value="AAA_16"/>
    <property type="match status" value="1"/>
</dbReference>
<dbReference type="GO" id="GO:0003688">
    <property type="term" value="F:DNA replication origin binding"/>
    <property type="evidence" value="ECO:0007669"/>
    <property type="project" value="TreeGrafter"/>
</dbReference>
<dbReference type="GO" id="GO:0005664">
    <property type="term" value="C:nuclear origin of replication recognition complex"/>
    <property type="evidence" value="ECO:0007669"/>
    <property type="project" value="TreeGrafter"/>
</dbReference>
<dbReference type="InterPro" id="IPR041664">
    <property type="entry name" value="AAA_16"/>
</dbReference>
<comment type="similarity">
    <text evidence="1">Belongs to the ORC5 family.</text>
</comment>
<dbReference type="AlphaFoldDB" id="A0A9W8AXX8"/>
<dbReference type="SUPFAM" id="SSF52540">
    <property type="entry name" value="P-loop containing nucleoside triphosphate hydrolases"/>
    <property type="match status" value="1"/>
</dbReference>
<reference evidence="3" key="1">
    <citation type="submission" date="2022-07" db="EMBL/GenBank/DDBJ databases">
        <title>Phylogenomic reconstructions and comparative analyses of Kickxellomycotina fungi.</title>
        <authorList>
            <person name="Reynolds N.K."/>
            <person name="Stajich J.E."/>
            <person name="Barry K."/>
            <person name="Grigoriev I.V."/>
            <person name="Crous P."/>
            <person name="Smith M.E."/>
        </authorList>
    </citation>
    <scope>NUCLEOTIDE SEQUENCE</scope>
    <source>
        <strain evidence="3">RSA 567</strain>
    </source>
</reference>
<feature type="domain" description="Orc1-like AAA ATPase" evidence="2">
    <location>
        <begin position="20"/>
        <end position="156"/>
    </location>
</feature>
<evidence type="ECO:0000256" key="1">
    <source>
        <dbReference type="ARBA" id="ARBA00006269"/>
    </source>
</evidence>
<gene>
    <name evidence="3" type="primary">ORC5</name>
    <name evidence="3" type="ORF">H4R34_006015</name>
</gene>
<name>A0A9W8AXX8_9FUNG</name>
<dbReference type="OrthoDB" id="365981at2759"/>
<evidence type="ECO:0000313" key="3">
    <source>
        <dbReference type="EMBL" id="KAJ1970584.1"/>
    </source>
</evidence>
<sequence length="156" mass="17381">MAESRTSFDIGAALGELAQRFPGRVPQAQQLLRFLGKPTDPSPPFLFVYGHEATGKTSVLKHLLKPSPESSPCHTYSSHLTAYVNCTECFTPRLIFETILGQFCSAQPSFSTGGLGPIKCDDIYDFSVQLAGQLRRDATRHTRYIVFDHAERLRDM</sequence>
<dbReference type="Gene3D" id="3.40.50.300">
    <property type="entry name" value="P-loop containing nucleotide triphosphate hydrolases"/>
    <property type="match status" value="1"/>
</dbReference>
<dbReference type="PANTHER" id="PTHR12705">
    <property type="entry name" value="ORIGIN RECOGNITION COMPLEX SUBUNIT 5"/>
    <property type="match status" value="1"/>
</dbReference>
<evidence type="ECO:0000259" key="2">
    <source>
        <dbReference type="Pfam" id="PF13191"/>
    </source>
</evidence>
<dbReference type="InterPro" id="IPR020796">
    <property type="entry name" value="ORC5"/>
</dbReference>
<dbReference type="Proteomes" id="UP001151582">
    <property type="component" value="Unassembled WGS sequence"/>
</dbReference>
<dbReference type="PANTHER" id="PTHR12705:SF0">
    <property type="entry name" value="ORIGIN RECOGNITION COMPLEX SUBUNIT 5"/>
    <property type="match status" value="1"/>
</dbReference>
<protein>
    <submittedName>
        <fullName evidence="3">Origin recognition complex subunit 5</fullName>
    </submittedName>
</protein>